<organism evidence="2 3">
    <name type="scientific">Pyxidicoccus parkwayensis</name>
    <dbReference type="NCBI Taxonomy" id="2813578"/>
    <lineage>
        <taxon>Bacteria</taxon>
        <taxon>Pseudomonadati</taxon>
        <taxon>Myxococcota</taxon>
        <taxon>Myxococcia</taxon>
        <taxon>Myxococcales</taxon>
        <taxon>Cystobacterineae</taxon>
        <taxon>Myxococcaceae</taxon>
        <taxon>Pyxidicoccus</taxon>
    </lineage>
</organism>
<evidence type="ECO:0000313" key="2">
    <source>
        <dbReference type="EMBL" id="QSQ25833.1"/>
    </source>
</evidence>
<protein>
    <recommendedName>
        <fullName evidence="1">Immunity MXAN-0049 protein domain-containing protein</fullName>
    </recommendedName>
</protein>
<dbReference type="Proteomes" id="UP000662747">
    <property type="component" value="Chromosome"/>
</dbReference>
<dbReference type="RefSeq" id="WP_206727384.1">
    <property type="nucleotide sequence ID" value="NZ_CP071090.1"/>
</dbReference>
<proteinExistence type="predicted"/>
<feature type="domain" description="Immunity MXAN-0049 protein" evidence="1">
    <location>
        <begin position="32"/>
        <end position="191"/>
    </location>
</feature>
<accession>A0ABX7P5W1</accession>
<keyword evidence="3" id="KW-1185">Reference proteome</keyword>
<dbReference type="EMBL" id="CP071090">
    <property type="protein sequence ID" value="QSQ25833.1"/>
    <property type="molecule type" value="Genomic_DNA"/>
</dbReference>
<sequence>MTNRRFFRLDFDVYVTGRWYLDEPTNPEGQEVSDIWAFTEGKPVDAPGPLHIPFSRPGRPLDFDKTTVAGTPIASARVAAVFRELAPNDVQLFPVKVEGQSEPYYLLNAARTVRCIDDAACEEVQLYTPEDGYPERIGEYHSVSGLRIDKSKVGDARVFRPWGWQPALIVDGDIKEALERAGAVGARFDEV</sequence>
<dbReference type="Pfam" id="PF07791">
    <property type="entry name" value="Imm11"/>
    <property type="match status" value="1"/>
</dbReference>
<name>A0ABX7P5W1_9BACT</name>
<evidence type="ECO:0000313" key="3">
    <source>
        <dbReference type="Proteomes" id="UP000662747"/>
    </source>
</evidence>
<evidence type="ECO:0000259" key="1">
    <source>
        <dbReference type="Pfam" id="PF07791"/>
    </source>
</evidence>
<dbReference type="InterPro" id="IPR012433">
    <property type="entry name" value="Imm11"/>
</dbReference>
<reference evidence="2 3" key="1">
    <citation type="submission" date="2021-02" db="EMBL/GenBank/DDBJ databases">
        <title>De Novo genome assembly of isolated myxobacteria.</title>
        <authorList>
            <person name="Stevens D.C."/>
        </authorList>
    </citation>
    <scope>NUCLEOTIDE SEQUENCE [LARGE SCALE GENOMIC DNA]</scope>
    <source>
        <strain evidence="3">SCPEA02</strain>
    </source>
</reference>
<gene>
    <name evidence="2" type="ORF">JY651_13265</name>
</gene>